<dbReference type="PANTHER" id="PTHR23020:SF43">
    <property type="entry name" value="CHK KINASE-LIKE DOMAIN-CONTAINING PROTEIN"/>
    <property type="match status" value="1"/>
</dbReference>
<dbReference type="Pfam" id="PF07914">
    <property type="entry name" value="DUF1679"/>
    <property type="match status" value="1"/>
</dbReference>
<dbReference type="InterPro" id="IPR011009">
    <property type="entry name" value="Kinase-like_dom_sf"/>
</dbReference>
<dbReference type="InterPro" id="IPR012877">
    <property type="entry name" value="Dhs-27"/>
</dbReference>
<dbReference type="Gene3D" id="3.90.1200.10">
    <property type="match status" value="1"/>
</dbReference>
<reference evidence="2" key="1">
    <citation type="submission" date="2022-11" db="EMBL/GenBank/DDBJ databases">
        <authorList>
            <person name="Kikuchi T."/>
        </authorList>
    </citation>
    <scope>NUCLEOTIDE SEQUENCE</scope>
    <source>
        <strain evidence="2">PS1010</strain>
    </source>
</reference>
<dbReference type="InterPro" id="IPR052961">
    <property type="entry name" value="Oxido-Kinase-like_Enzymes"/>
</dbReference>
<proteinExistence type="predicted"/>
<gene>
    <name evidence="2" type="ORF">CAMP_LOCUS12716</name>
</gene>
<keyword evidence="3" id="KW-1185">Reference proteome</keyword>
<dbReference type="PANTHER" id="PTHR23020">
    <property type="entry name" value="UNCHARACTERIZED NUCLEAR HORMONE RECEPTOR-RELATED"/>
    <property type="match status" value="1"/>
</dbReference>
<accession>A0A9P1IS56</accession>
<comment type="caution">
    <text evidence="2">The sequence shown here is derived from an EMBL/GenBank/DDBJ whole genome shotgun (WGS) entry which is preliminary data.</text>
</comment>
<evidence type="ECO:0000313" key="3">
    <source>
        <dbReference type="Proteomes" id="UP001152747"/>
    </source>
</evidence>
<dbReference type="SMART" id="SM00587">
    <property type="entry name" value="CHK"/>
    <property type="match status" value="1"/>
</dbReference>
<sequence>MSLHVESSGLLGTHVTWEDIEDEVRLSLATEARFGENKTVTNISDMKGFMSRIALIEPDWTQDSEILPKKFVVKISSQLALVAMSKMMKFGGEDGMEEEKMANFDKIVKLLHNREVETYKLLQRLEVQDFRIPFTKIYAMKKFSDENPLKAYIISEFIEDLSHVSIYENIEIEDLLPIVRSVAAFSAIGENISRDQLDFAGGADLLAQILAEFCDEKLQEQSFATIRAGFPEEYREKVEEMLDVYRIYMNKKTIAKYEKVVEIIGHPPVLTHGDLWSSNLLCTRTSEHRLKFRAIIDWQTVSIGSPGQDVGRLFVSTLSTKNRREQLDFLLETYYLEFVRNLENPTKIPYTLEQLKKNYQLLFPVMTTMVLPGIIPFLELACGIPEEQRAEIRKSALDKMIGMMEDVITTHAQNLIDFPEFFRDLL</sequence>
<feature type="domain" description="CHK kinase-like" evidence="1">
    <location>
        <begin position="152"/>
        <end position="344"/>
    </location>
</feature>
<dbReference type="SUPFAM" id="SSF56112">
    <property type="entry name" value="Protein kinase-like (PK-like)"/>
    <property type="match status" value="1"/>
</dbReference>
<dbReference type="Proteomes" id="UP001152747">
    <property type="component" value="Unassembled WGS sequence"/>
</dbReference>
<name>A0A9P1IS56_9PELO</name>
<organism evidence="2 3">
    <name type="scientific">Caenorhabditis angaria</name>
    <dbReference type="NCBI Taxonomy" id="860376"/>
    <lineage>
        <taxon>Eukaryota</taxon>
        <taxon>Metazoa</taxon>
        <taxon>Ecdysozoa</taxon>
        <taxon>Nematoda</taxon>
        <taxon>Chromadorea</taxon>
        <taxon>Rhabditida</taxon>
        <taxon>Rhabditina</taxon>
        <taxon>Rhabditomorpha</taxon>
        <taxon>Rhabditoidea</taxon>
        <taxon>Rhabditidae</taxon>
        <taxon>Peloderinae</taxon>
        <taxon>Caenorhabditis</taxon>
    </lineage>
</organism>
<dbReference type="InterPro" id="IPR015897">
    <property type="entry name" value="CHK_kinase-like"/>
</dbReference>
<dbReference type="AlphaFoldDB" id="A0A9P1IS56"/>
<protein>
    <recommendedName>
        <fullName evidence="1">CHK kinase-like domain-containing protein</fullName>
    </recommendedName>
</protein>
<dbReference type="OrthoDB" id="5777157at2759"/>
<dbReference type="EMBL" id="CANHGI010000005">
    <property type="protein sequence ID" value="CAI5450079.1"/>
    <property type="molecule type" value="Genomic_DNA"/>
</dbReference>
<evidence type="ECO:0000313" key="2">
    <source>
        <dbReference type="EMBL" id="CAI5450079.1"/>
    </source>
</evidence>
<evidence type="ECO:0000259" key="1">
    <source>
        <dbReference type="SMART" id="SM00587"/>
    </source>
</evidence>